<dbReference type="OrthoDB" id="819585at2"/>
<dbReference type="Gene3D" id="2.120.10.30">
    <property type="entry name" value="TolB, C-terminal domain"/>
    <property type="match status" value="1"/>
</dbReference>
<evidence type="ECO:0000313" key="1">
    <source>
        <dbReference type="EMBL" id="SFG23898.1"/>
    </source>
</evidence>
<dbReference type="InterPro" id="IPR011042">
    <property type="entry name" value="6-blade_b-propeller_TolB-like"/>
</dbReference>
<accession>A0A1I2Q6G5</accession>
<keyword evidence="2" id="KW-1185">Reference proteome</keyword>
<dbReference type="SUPFAM" id="SSF63829">
    <property type="entry name" value="Calcium-dependent phosphotriesterase"/>
    <property type="match status" value="1"/>
</dbReference>
<dbReference type="PROSITE" id="PS51257">
    <property type="entry name" value="PROKAR_LIPOPROTEIN"/>
    <property type="match status" value="1"/>
</dbReference>
<protein>
    <recommendedName>
        <fullName evidence="3">6-bladed beta-propeller protein</fullName>
    </recommendedName>
</protein>
<dbReference type="Proteomes" id="UP000199642">
    <property type="component" value="Unassembled WGS sequence"/>
</dbReference>
<gene>
    <name evidence="1" type="ORF">SAMN04487988_102133</name>
</gene>
<evidence type="ECO:0000313" key="2">
    <source>
        <dbReference type="Proteomes" id="UP000199642"/>
    </source>
</evidence>
<dbReference type="EMBL" id="FOPC01000002">
    <property type="protein sequence ID" value="SFG23898.1"/>
    <property type="molecule type" value="Genomic_DNA"/>
</dbReference>
<dbReference type="RefSeq" id="WP_092788868.1">
    <property type="nucleotide sequence ID" value="NZ_FOPC01000002.1"/>
</dbReference>
<reference evidence="2" key="1">
    <citation type="submission" date="2016-10" db="EMBL/GenBank/DDBJ databases">
        <authorList>
            <person name="Varghese N."/>
            <person name="Submissions S."/>
        </authorList>
    </citation>
    <scope>NUCLEOTIDE SEQUENCE [LARGE SCALE GENOMIC DNA]</scope>
    <source>
        <strain evidence="2">DSM 19315</strain>
    </source>
</reference>
<dbReference type="AlphaFoldDB" id="A0A1I2Q6G5"/>
<organism evidence="1 2">
    <name type="scientific">Algoriphagus hitonicola</name>
    <dbReference type="NCBI Taxonomy" id="435880"/>
    <lineage>
        <taxon>Bacteria</taxon>
        <taxon>Pseudomonadati</taxon>
        <taxon>Bacteroidota</taxon>
        <taxon>Cytophagia</taxon>
        <taxon>Cytophagales</taxon>
        <taxon>Cyclobacteriaceae</taxon>
        <taxon>Algoriphagus</taxon>
    </lineage>
</organism>
<proteinExistence type="predicted"/>
<evidence type="ECO:0008006" key="3">
    <source>
        <dbReference type="Google" id="ProtNLM"/>
    </source>
</evidence>
<name>A0A1I2Q6G5_9BACT</name>
<sequence length="379" mass="43575">MKHKLVSFFSLGLFWVLFSCEEKTISGPIEIPSDPVGDLLDIGEIFNSSELIPITLPDSVLIGNVFSSKALGDKIYIHDNFNNRILIIDSKEKKLSGIISAEGEGPGEYSQINSFDLDPAGNVYIYDFGKRILCFSDGKFNYELENIHLQVRDFCKSDKGYILVNPQESYLDYRSTIVESDSSGTILNQLGGEPDYKASLPNTFFQKFSNTIYINDNPNQEIILYDQLRNSQEKLEFKISGEDRPQLVDFWVADAENIFTVFPAKNDSIILFSQIKNSKFLRNLKGIFSSDDFLPVNKFPYRAIRDNYDYLIYNTEELKSLLDYFQYFPEAKSYVEENGMYYLKEDKRFSISKEKIQAIVSQLDSIKNSNSILIRKFSR</sequence>
<dbReference type="Pfam" id="PF17170">
    <property type="entry name" value="DUF5128"/>
    <property type="match status" value="1"/>
</dbReference>